<dbReference type="EMBL" id="UINC01001172">
    <property type="protein sequence ID" value="SUZ73248.1"/>
    <property type="molecule type" value="Genomic_DNA"/>
</dbReference>
<name>A0A381Q2W8_9ZZZZ</name>
<sequence length="60" mass="6292">VAGSVVGSAVGSVIGSMIGSVVGVESVRLPKIDSVRHTTVSRTCMFRLRFPNRKLLAPVP</sequence>
<evidence type="ECO:0008006" key="2">
    <source>
        <dbReference type="Google" id="ProtNLM"/>
    </source>
</evidence>
<dbReference type="AlphaFoldDB" id="A0A381Q2W8"/>
<gene>
    <name evidence="1" type="ORF">METZ01_LOCUS26102</name>
</gene>
<reference evidence="1" key="1">
    <citation type="submission" date="2018-05" db="EMBL/GenBank/DDBJ databases">
        <authorList>
            <person name="Lanie J.A."/>
            <person name="Ng W.-L."/>
            <person name="Kazmierczak K.M."/>
            <person name="Andrzejewski T.M."/>
            <person name="Davidsen T.M."/>
            <person name="Wayne K.J."/>
            <person name="Tettelin H."/>
            <person name="Glass J.I."/>
            <person name="Rusch D."/>
            <person name="Podicherti R."/>
            <person name="Tsui H.-C.T."/>
            <person name="Winkler M.E."/>
        </authorList>
    </citation>
    <scope>NUCLEOTIDE SEQUENCE</scope>
</reference>
<organism evidence="1">
    <name type="scientific">marine metagenome</name>
    <dbReference type="NCBI Taxonomy" id="408172"/>
    <lineage>
        <taxon>unclassified sequences</taxon>
        <taxon>metagenomes</taxon>
        <taxon>ecological metagenomes</taxon>
    </lineage>
</organism>
<proteinExistence type="predicted"/>
<evidence type="ECO:0000313" key="1">
    <source>
        <dbReference type="EMBL" id="SUZ73248.1"/>
    </source>
</evidence>
<feature type="non-terminal residue" evidence="1">
    <location>
        <position position="1"/>
    </location>
</feature>
<protein>
    <recommendedName>
        <fullName evidence="2">Glycine zipper domain-containing protein</fullName>
    </recommendedName>
</protein>
<accession>A0A381Q2W8</accession>